<feature type="region of interest" description="Disordered" evidence="1">
    <location>
        <begin position="21"/>
        <end position="64"/>
    </location>
</feature>
<feature type="domain" description="PepSY" evidence="3">
    <location>
        <begin position="137"/>
        <end position="193"/>
    </location>
</feature>
<dbReference type="RefSeq" id="WP_163062798.1">
    <property type="nucleotide sequence ID" value="NZ_JAAGLI010001029.1"/>
</dbReference>
<sequence length="195" mass="19837">MSIRILAVAAAASLSLPLSLSACGGDGEPSSSAPSTGTPHSSSPPASPGTASPGTGAPASGALDKAAATALKQVPDSTLISIETEGAGWEVQTVTSDGTEHELMVSGDGGKVVRQDTEQEDAADKAEHRERVKAATLDYKEAAEKMRSAVPDARITELNLDTWRGTTVWEGDMTGSGGTKHEVKIDAAGGQVLLK</sequence>
<proteinExistence type="predicted"/>
<evidence type="ECO:0000256" key="2">
    <source>
        <dbReference type="SAM" id="SignalP"/>
    </source>
</evidence>
<evidence type="ECO:0000313" key="5">
    <source>
        <dbReference type="Proteomes" id="UP000475532"/>
    </source>
</evidence>
<dbReference type="AlphaFoldDB" id="A0A6L9QS95"/>
<evidence type="ECO:0000313" key="4">
    <source>
        <dbReference type="EMBL" id="NEA28350.1"/>
    </source>
</evidence>
<dbReference type="Proteomes" id="UP000475532">
    <property type="component" value="Unassembled WGS sequence"/>
</dbReference>
<feature type="signal peptide" evidence="2">
    <location>
        <begin position="1"/>
        <end position="24"/>
    </location>
</feature>
<feature type="chain" id="PRO_5039261272" evidence="2">
    <location>
        <begin position="25"/>
        <end position="195"/>
    </location>
</feature>
<feature type="compositionally biased region" description="Low complexity" evidence="1">
    <location>
        <begin position="29"/>
        <end position="62"/>
    </location>
</feature>
<keyword evidence="2" id="KW-0732">Signal</keyword>
<dbReference type="Gene3D" id="3.10.450.40">
    <property type="match status" value="2"/>
</dbReference>
<evidence type="ECO:0000256" key="1">
    <source>
        <dbReference type="SAM" id="MobiDB-lite"/>
    </source>
</evidence>
<dbReference type="PROSITE" id="PS51257">
    <property type="entry name" value="PROKAR_LIPOPROTEIN"/>
    <property type="match status" value="1"/>
</dbReference>
<organism evidence="4 5">
    <name type="scientific">Actinomadura bangladeshensis</name>
    <dbReference type="NCBI Taxonomy" id="453573"/>
    <lineage>
        <taxon>Bacteria</taxon>
        <taxon>Bacillati</taxon>
        <taxon>Actinomycetota</taxon>
        <taxon>Actinomycetes</taxon>
        <taxon>Streptosporangiales</taxon>
        <taxon>Thermomonosporaceae</taxon>
        <taxon>Actinomadura</taxon>
    </lineage>
</organism>
<gene>
    <name evidence="4" type="ORF">G3I70_38515</name>
</gene>
<dbReference type="EMBL" id="JAAGLI010001029">
    <property type="protein sequence ID" value="NEA28350.1"/>
    <property type="molecule type" value="Genomic_DNA"/>
</dbReference>
<evidence type="ECO:0000259" key="3">
    <source>
        <dbReference type="Pfam" id="PF03413"/>
    </source>
</evidence>
<dbReference type="InterPro" id="IPR025711">
    <property type="entry name" value="PepSY"/>
</dbReference>
<name>A0A6L9QS95_9ACTN</name>
<accession>A0A6L9QS95</accession>
<dbReference type="Pfam" id="PF03413">
    <property type="entry name" value="PepSY"/>
    <property type="match status" value="1"/>
</dbReference>
<comment type="caution">
    <text evidence="4">The sequence shown here is derived from an EMBL/GenBank/DDBJ whole genome shotgun (WGS) entry which is preliminary data.</text>
</comment>
<protein>
    <submittedName>
        <fullName evidence="4">PepSY domain-containing protein</fullName>
    </submittedName>
</protein>
<reference evidence="4 5" key="1">
    <citation type="submission" date="2020-01" db="EMBL/GenBank/DDBJ databases">
        <title>Insect and environment-associated Actinomycetes.</title>
        <authorList>
            <person name="Currrie C."/>
            <person name="Chevrette M."/>
            <person name="Carlson C."/>
            <person name="Stubbendieck R."/>
            <person name="Wendt-Pienkowski E."/>
        </authorList>
    </citation>
    <scope>NUCLEOTIDE SEQUENCE [LARGE SCALE GENOMIC DNA]</scope>
    <source>
        <strain evidence="4 5">SID10258</strain>
    </source>
</reference>